<dbReference type="Pfam" id="PF08811">
    <property type="entry name" value="DUF1800"/>
    <property type="match status" value="1"/>
</dbReference>
<name>A0A0P9CZ57_9CHLR</name>
<reference evidence="1 2" key="1">
    <citation type="submission" date="2015-09" db="EMBL/GenBank/DDBJ databases">
        <title>Draft genome sequence of Kouleothrix aurantiaca JCM 19913.</title>
        <authorList>
            <person name="Hemp J."/>
        </authorList>
    </citation>
    <scope>NUCLEOTIDE SEQUENCE [LARGE SCALE GENOMIC DNA]</scope>
    <source>
        <strain evidence="1 2">COM-B</strain>
    </source>
</reference>
<evidence type="ECO:0008006" key="3">
    <source>
        <dbReference type="Google" id="ProtNLM"/>
    </source>
</evidence>
<proteinExistence type="predicted"/>
<protein>
    <recommendedName>
        <fullName evidence="3">DUF1800 domain-containing protein</fullName>
    </recommendedName>
</protein>
<gene>
    <name evidence="1" type="ORF">SE17_24105</name>
</gene>
<dbReference type="PROSITE" id="PS51318">
    <property type="entry name" value="TAT"/>
    <property type="match status" value="1"/>
</dbReference>
<organism evidence="1 2">
    <name type="scientific">Kouleothrix aurantiaca</name>
    <dbReference type="NCBI Taxonomy" id="186479"/>
    <lineage>
        <taxon>Bacteria</taxon>
        <taxon>Bacillati</taxon>
        <taxon>Chloroflexota</taxon>
        <taxon>Chloroflexia</taxon>
        <taxon>Chloroflexales</taxon>
        <taxon>Roseiflexineae</taxon>
        <taxon>Roseiflexaceae</taxon>
        <taxon>Kouleothrix</taxon>
    </lineage>
</organism>
<dbReference type="PATRIC" id="fig|186479.3.peg.682"/>
<keyword evidence="2" id="KW-1185">Reference proteome</keyword>
<dbReference type="Proteomes" id="UP000050509">
    <property type="component" value="Unassembled WGS sequence"/>
</dbReference>
<evidence type="ECO:0000313" key="2">
    <source>
        <dbReference type="Proteomes" id="UP000050509"/>
    </source>
</evidence>
<accession>A0A0P9CZ57</accession>
<dbReference type="AlphaFoldDB" id="A0A0P9CZ57"/>
<evidence type="ECO:0000313" key="1">
    <source>
        <dbReference type="EMBL" id="KPV50932.1"/>
    </source>
</evidence>
<dbReference type="InterPro" id="IPR014917">
    <property type="entry name" value="DUF1800"/>
</dbReference>
<sequence length="606" mass="66484">MALTRRHFLATTTALGAAGAVATFGGATAGALAAPPLLGSMPASVTLPPAAVIALNRMGFGPRAGDVAAFNALGGTDAARLQAYLEQQLSPAAIDDSLCDAKITSARLKIQYDAHTDADPAKSYPARNEAAPLGTLGQGIAALWPRARGAAPFQAWAERMRPFEEVRVATWLRAVYSKRQLAEVLADFWHNHFNVNVNSDSAIAATFPIYDRIVRTHSMGNFRTFLEEIAKSVGMMYYLDNVSNKAGGGEGGNENYARELFELHTLGSDNYLKFYDDRGSVGTITYNGKTYVRGYIDRDVYEAARCLSGWTLNNGQWEHPTPNDGTFLFYNDWHDNALKIVLGVQFPYNQGIADARHLFDLLCSHPGTARHLCTKLCRRLVSDTPSTELVEAATATWMANISAPDQIKRVLRTILLSDEFRSTWGQKLKRPFELIVSFLRGIGAELPVDELLADPNAGDYWSSLLWSFSAAGQRLFEWPTPTGHPDTTAYWANTNGMLRRWNRPYTLRQSWGGNVAVNIRAQTDAAVPGGSCIRIADYWIGRLCGYSLPAATRSALINFLAQTAQGGDPNQPPKPMNGEPNTAALITERLESMVQLLVMTPEFQLR</sequence>
<dbReference type="InterPro" id="IPR006311">
    <property type="entry name" value="TAT_signal"/>
</dbReference>
<dbReference type="EMBL" id="LJCR01001151">
    <property type="protein sequence ID" value="KPV50932.1"/>
    <property type="molecule type" value="Genomic_DNA"/>
</dbReference>
<comment type="caution">
    <text evidence="1">The sequence shown here is derived from an EMBL/GenBank/DDBJ whole genome shotgun (WGS) entry which is preliminary data.</text>
</comment>